<keyword evidence="2 4" id="KW-0472">Membrane</keyword>
<comment type="caution">
    <text evidence="8">The sequence shown here is derived from an EMBL/GenBank/DDBJ whole genome shotgun (WGS) entry which is preliminary data.</text>
</comment>
<evidence type="ECO:0000256" key="5">
    <source>
        <dbReference type="SAM" id="MobiDB-lite"/>
    </source>
</evidence>
<feature type="region of interest" description="Disordered" evidence="5">
    <location>
        <begin position="604"/>
        <end position="657"/>
    </location>
</feature>
<sequence precursor="true">MDYRVPPRLRQLPIALAAALAALHATPSLAQDWTLCRAPDAIPAFRELPPEARPRAEAPVNIEALELDVSDENRTVLTGDVELWRADQWLGTDVLVYEHAVERYQAQGEVRYQDDSMRFTAQRMQGDLAADTHELDEVRYQLVTQRGNGEARQVRLRGNIGEMQGASFSTCDPDKRSWELRASDIRVDQDEGMGTARGATIYLGGVPVLYTPWLSFPTDDRRRSGLLYPTVGYDAESGLDLSIPYYLNLAPNYDMTLTPRLLGRRGVMLGTEFRYLTPRHRGTLETTWLPNDRLADRDRASLRLNHVSRLNRHWLGQANVWRFSDREYLEDFSESSHLRAQSQIRSIAGFHGRGQFWDSSISASKFQLTDPLLGENSLQYAQLPRVTFRYQRPLLPWLEAGVRSEAVAFEHPTRVEARRLDLRPWMAAPLEGNAWFVRPELGYRYTAYDIDRATDDSPSRGLPIASLDMGAFFERPANLFGREFINTLEPRLYYLYVPYRDQDNLPVFDSRELTFGYAQLFRDNRFSGADRQGDANQATAAVTTRLLDPGTGREWLNASVGQIRYFTPPRVTLPGQARRSGAVRTTSSRRSCCSTTAGACVPARSTAPSCPRGRSRRSGDSTATATAAWSTWATATGATSSNRPTCPSSSRSGRTGG</sequence>
<comment type="similarity">
    <text evidence="4">Belongs to the LptD family.</text>
</comment>
<dbReference type="InterPro" id="IPR007543">
    <property type="entry name" value="LptD_C"/>
</dbReference>
<evidence type="ECO:0000313" key="8">
    <source>
        <dbReference type="EMBL" id="TXK60555.1"/>
    </source>
</evidence>
<dbReference type="AlphaFoldDB" id="A0A5C8KMV8"/>
<evidence type="ECO:0000256" key="4">
    <source>
        <dbReference type="HAMAP-Rule" id="MF_01411"/>
    </source>
</evidence>
<feature type="domain" description="LptD C-terminal" evidence="7">
    <location>
        <begin position="298"/>
        <end position="578"/>
    </location>
</feature>
<reference evidence="8 9" key="1">
    <citation type="submission" date="2019-08" db="EMBL/GenBank/DDBJ databases">
        <authorList>
            <person name="Karlyshev A.V."/>
        </authorList>
    </citation>
    <scope>NUCLEOTIDE SEQUENCE [LARGE SCALE GENOMIC DNA]</scope>
    <source>
        <strain evidence="8 9">Alg18-2.2</strain>
    </source>
</reference>
<gene>
    <name evidence="4 8" type="primary">lptD</name>
    <name evidence="8" type="ORF">FU658_12330</name>
</gene>
<dbReference type="GO" id="GO:0009279">
    <property type="term" value="C:cell outer membrane"/>
    <property type="evidence" value="ECO:0007669"/>
    <property type="project" value="UniProtKB-SubCell"/>
</dbReference>
<comment type="caution">
    <text evidence="4">Lacks conserved residue(s) required for the propagation of feature annotation.</text>
</comment>
<dbReference type="InterPro" id="IPR005653">
    <property type="entry name" value="OstA-like_N"/>
</dbReference>
<dbReference type="HAMAP" id="MF_01411">
    <property type="entry name" value="LPS_assembly_LptD"/>
    <property type="match status" value="1"/>
</dbReference>
<protein>
    <recommendedName>
        <fullName evidence="4">LPS-assembly protein LptD</fullName>
    </recommendedName>
</protein>
<evidence type="ECO:0000313" key="9">
    <source>
        <dbReference type="Proteomes" id="UP000321248"/>
    </source>
</evidence>
<evidence type="ECO:0000259" key="6">
    <source>
        <dbReference type="Pfam" id="PF03968"/>
    </source>
</evidence>
<comment type="subcellular location">
    <subcellularLocation>
        <location evidence="4">Cell outer membrane</location>
    </subcellularLocation>
</comment>
<feature type="chain" id="PRO_5023237071" description="LPS-assembly protein LptD" evidence="4">
    <location>
        <begin position="31"/>
        <end position="657"/>
    </location>
</feature>
<organism evidence="8 9">
    <name type="scientific">Alkalisalibacterium limincola</name>
    <dbReference type="NCBI Taxonomy" id="2699169"/>
    <lineage>
        <taxon>Bacteria</taxon>
        <taxon>Pseudomonadati</taxon>
        <taxon>Pseudomonadota</taxon>
        <taxon>Gammaproteobacteria</taxon>
        <taxon>Lysobacterales</taxon>
        <taxon>Lysobacteraceae</taxon>
        <taxon>Alkalisalibacterium</taxon>
    </lineage>
</organism>
<evidence type="ECO:0000256" key="3">
    <source>
        <dbReference type="ARBA" id="ARBA00023237"/>
    </source>
</evidence>
<feature type="signal peptide" evidence="4">
    <location>
        <begin position="1"/>
        <end position="30"/>
    </location>
</feature>
<keyword evidence="1 4" id="KW-0732">Signal</keyword>
<feature type="compositionally biased region" description="Polar residues" evidence="5">
    <location>
        <begin position="642"/>
        <end position="657"/>
    </location>
</feature>
<feature type="domain" description="Organic solvent tolerance-like N-terminal" evidence="6">
    <location>
        <begin position="61"/>
        <end position="192"/>
    </location>
</feature>
<dbReference type="PANTHER" id="PTHR30189">
    <property type="entry name" value="LPS-ASSEMBLY PROTEIN"/>
    <property type="match status" value="1"/>
</dbReference>
<keyword evidence="3 4" id="KW-0998">Cell outer membrane</keyword>
<feature type="compositionally biased region" description="Low complexity" evidence="5">
    <location>
        <begin position="620"/>
        <end position="641"/>
    </location>
</feature>
<name>A0A5C8KMV8_9GAMM</name>
<evidence type="ECO:0000256" key="2">
    <source>
        <dbReference type="ARBA" id="ARBA00023136"/>
    </source>
</evidence>
<comment type="function">
    <text evidence="4">Together with LptE, is involved in the assembly of lipopolysaccharide (LPS) at the surface of the outer membrane.</text>
</comment>
<dbReference type="EMBL" id="VRTS01000009">
    <property type="protein sequence ID" value="TXK60555.1"/>
    <property type="molecule type" value="Genomic_DNA"/>
</dbReference>
<accession>A0A5C8KMV8</accession>
<keyword evidence="9" id="KW-1185">Reference proteome</keyword>
<comment type="subunit">
    <text evidence="4">Component of the lipopolysaccharide transport and assembly complex. Interacts with LptE and LptA.</text>
</comment>
<dbReference type="GO" id="GO:0015920">
    <property type="term" value="P:lipopolysaccharide transport"/>
    <property type="evidence" value="ECO:0007669"/>
    <property type="project" value="InterPro"/>
</dbReference>
<dbReference type="Proteomes" id="UP000321248">
    <property type="component" value="Unassembled WGS sequence"/>
</dbReference>
<dbReference type="GO" id="GO:0043165">
    <property type="term" value="P:Gram-negative-bacterium-type cell outer membrane assembly"/>
    <property type="evidence" value="ECO:0007669"/>
    <property type="project" value="UniProtKB-UniRule"/>
</dbReference>
<dbReference type="GO" id="GO:1990351">
    <property type="term" value="C:transporter complex"/>
    <property type="evidence" value="ECO:0007669"/>
    <property type="project" value="TreeGrafter"/>
</dbReference>
<dbReference type="InterPro" id="IPR020889">
    <property type="entry name" value="LipoPS_assembly_LptD"/>
</dbReference>
<dbReference type="Gene3D" id="2.60.450.10">
    <property type="entry name" value="Lipopolysaccharide (LPS) transport protein A like domain"/>
    <property type="match status" value="1"/>
</dbReference>
<dbReference type="PANTHER" id="PTHR30189:SF1">
    <property type="entry name" value="LPS-ASSEMBLY PROTEIN LPTD"/>
    <property type="match status" value="1"/>
</dbReference>
<proteinExistence type="inferred from homology"/>
<dbReference type="Pfam" id="PF04453">
    <property type="entry name" value="LptD"/>
    <property type="match status" value="1"/>
</dbReference>
<evidence type="ECO:0000259" key="7">
    <source>
        <dbReference type="Pfam" id="PF04453"/>
    </source>
</evidence>
<dbReference type="Pfam" id="PF03968">
    <property type="entry name" value="LptD_N"/>
    <property type="match status" value="1"/>
</dbReference>
<dbReference type="OrthoDB" id="9760225at2"/>
<evidence type="ECO:0000256" key="1">
    <source>
        <dbReference type="ARBA" id="ARBA00022729"/>
    </source>
</evidence>
<dbReference type="InterPro" id="IPR050218">
    <property type="entry name" value="LptD"/>
</dbReference>